<evidence type="ECO:0000256" key="15">
    <source>
        <dbReference type="HAMAP-Rule" id="MF_01458"/>
    </source>
</evidence>
<keyword evidence="5 15" id="KW-0812">Transmembrane</keyword>
<comment type="caution">
    <text evidence="15">Lacks conserved residue(s) required for the propagation of feature annotation.</text>
</comment>
<evidence type="ECO:0000256" key="3">
    <source>
        <dbReference type="ARBA" id="ARBA00022475"/>
    </source>
</evidence>
<dbReference type="InterPro" id="IPR003959">
    <property type="entry name" value="ATPase_AAA_core"/>
</dbReference>
<sequence length="649" mass="71057">MNDMAKNLILWLIIAAVLVTVMNNFSSSPEPRTVNYTEFLELVRDRQVERVTVDGHTIVGQRRDGGEFRTIRPAIQDAGLIGDLLDNDVVVEGKQPEQQSIWTQLLIASFPILIIIAIFLFFMRQMQGGGGGRGGPMSFGKSKAKMLAEDQVKTRLADVAGCDEAKEEVGELVDFLRDPGKFQRLGGHIPRGVLMVGQPGTGKTLLAKAIAGEARVPFFTISGSDFVEMFVGVGASRVRDMFEQAKKHAPCIIFIDEIDAVGRHRGAGMGGGHDEREQTLNQLLVEMDGFEANDGIIVVAATNRPDVLDPALLRPGRFDRQVVVGLPDIRGREQILKVHMRKVPMGDDVKPAVIARGTPGFSGADLANLVNEASLFAARANKRLVDMKEFELAKDKIMMGAERKSMVMSEKEKLNTAYHESGHAIVGRLVPDHDPVYKVSIIPRGRALGVTMFLPEEDRYSLSKRALESQICSLFGGRIAEEMTLGFDGVTTGASNDIQRATQLAKNMVTKWGLSEKMGPLQYAEEEGEVFLGRSSGSSQSSFSGETAKMIDQEVRRIIDECYGTAKRLLDENRDKLELMAQALMKYETIDTEQIDEIMSGKAPKPPKDWSDDKPSGPSAAAGDAGEDDAEEDRSRDRNDPIGGPAGEH</sequence>
<dbReference type="GO" id="GO:0005886">
    <property type="term" value="C:plasma membrane"/>
    <property type="evidence" value="ECO:0007669"/>
    <property type="project" value="UniProtKB-SubCell"/>
</dbReference>
<evidence type="ECO:0000256" key="10">
    <source>
        <dbReference type="ARBA" id="ARBA00022840"/>
    </source>
</evidence>
<dbReference type="InterPro" id="IPR003593">
    <property type="entry name" value="AAA+_ATPase"/>
</dbReference>
<dbReference type="EMBL" id="LT629787">
    <property type="protein sequence ID" value="SDU38185.1"/>
    <property type="molecule type" value="Genomic_DNA"/>
</dbReference>
<feature type="transmembrane region" description="Helical" evidence="15">
    <location>
        <begin position="101"/>
        <end position="123"/>
    </location>
</feature>
<accession>A0A1H2I2K2</accession>
<dbReference type="PANTHER" id="PTHR23076">
    <property type="entry name" value="METALLOPROTEASE M41 FTSH"/>
    <property type="match status" value="1"/>
</dbReference>
<evidence type="ECO:0000256" key="4">
    <source>
        <dbReference type="ARBA" id="ARBA00022670"/>
    </source>
</evidence>
<dbReference type="InterPro" id="IPR003960">
    <property type="entry name" value="ATPase_AAA_CS"/>
</dbReference>
<evidence type="ECO:0000256" key="11">
    <source>
        <dbReference type="ARBA" id="ARBA00022989"/>
    </source>
</evidence>
<evidence type="ECO:0000256" key="9">
    <source>
        <dbReference type="ARBA" id="ARBA00022833"/>
    </source>
</evidence>
<evidence type="ECO:0000256" key="17">
    <source>
        <dbReference type="SAM" id="MobiDB-lite"/>
    </source>
</evidence>
<feature type="region of interest" description="Disordered" evidence="17">
    <location>
        <begin position="595"/>
        <end position="649"/>
    </location>
</feature>
<feature type="binding site" evidence="15">
    <location>
        <position position="497"/>
    </location>
    <ligand>
        <name>Zn(2+)</name>
        <dbReference type="ChEBI" id="CHEBI:29105"/>
        <note>catalytic</note>
    </ligand>
</feature>
<dbReference type="GO" id="GO:0008270">
    <property type="term" value="F:zinc ion binding"/>
    <property type="evidence" value="ECO:0007669"/>
    <property type="project" value="UniProtKB-UniRule"/>
</dbReference>
<dbReference type="Pfam" id="PF00004">
    <property type="entry name" value="AAA"/>
    <property type="match status" value="1"/>
</dbReference>
<evidence type="ECO:0000259" key="18">
    <source>
        <dbReference type="SMART" id="SM00382"/>
    </source>
</evidence>
<protein>
    <recommendedName>
        <fullName evidence="15">ATP-dependent zinc metalloprotease FtsH</fullName>
        <ecNumber evidence="15">3.4.24.-</ecNumber>
    </recommendedName>
</protein>
<dbReference type="GO" id="GO:0016887">
    <property type="term" value="F:ATP hydrolysis activity"/>
    <property type="evidence" value="ECO:0007669"/>
    <property type="project" value="UniProtKB-UniRule"/>
</dbReference>
<dbReference type="AlphaFoldDB" id="A0A1H2I2K2"/>
<feature type="compositionally biased region" description="Basic and acidic residues" evidence="17">
    <location>
        <begin position="606"/>
        <end position="615"/>
    </location>
</feature>
<feature type="domain" description="AAA+ ATPase" evidence="18">
    <location>
        <begin position="189"/>
        <end position="328"/>
    </location>
</feature>
<dbReference type="NCBIfam" id="TIGR01241">
    <property type="entry name" value="FtsH_fam"/>
    <property type="match status" value="1"/>
</dbReference>
<dbReference type="Proteomes" id="UP000243924">
    <property type="component" value="Chromosome I"/>
</dbReference>
<comment type="subcellular location">
    <subcellularLocation>
        <location evidence="15">Cell membrane</location>
        <topology evidence="15">Multi-pass membrane protein</topology>
        <orientation evidence="15">Cytoplasmic side</orientation>
    </subcellularLocation>
    <subcellularLocation>
        <location evidence="1">Membrane</location>
    </subcellularLocation>
</comment>
<comment type="function">
    <text evidence="15">Acts as a processive, ATP-dependent zinc metallopeptidase for both cytoplasmic and membrane proteins. Plays a role in the quality control of integral membrane proteins.</text>
</comment>
<dbReference type="Pfam" id="PF06480">
    <property type="entry name" value="FtsH_ext"/>
    <property type="match status" value="1"/>
</dbReference>
<evidence type="ECO:0000256" key="7">
    <source>
        <dbReference type="ARBA" id="ARBA00022741"/>
    </source>
</evidence>
<dbReference type="InterPro" id="IPR027417">
    <property type="entry name" value="P-loop_NTPase"/>
</dbReference>
<dbReference type="SMART" id="SM00382">
    <property type="entry name" value="AAA"/>
    <property type="match status" value="1"/>
</dbReference>
<dbReference type="GO" id="GO:0030163">
    <property type="term" value="P:protein catabolic process"/>
    <property type="evidence" value="ECO:0007669"/>
    <property type="project" value="UniProtKB-UniRule"/>
</dbReference>
<keyword evidence="20" id="KW-1185">Reference proteome</keyword>
<dbReference type="InterPro" id="IPR005936">
    <property type="entry name" value="FtsH"/>
</dbReference>
<dbReference type="FunFam" id="3.40.50.300:FF:000001">
    <property type="entry name" value="ATP-dependent zinc metalloprotease FtsH"/>
    <property type="match status" value="1"/>
</dbReference>
<dbReference type="STRING" id="1434072.SAMN05216210_3494"/>
<dbReference type="SUPFAM" id="SSF140990">
    <property type="entry name" value="FtsH protease domain-like"/>
    <property type="match status" value="1"/>
</dbReference>
<evidence type="ECO:0000313" key="19">
    <source>
        <dbReference type="EMBL" id="SDU38185.1"/>
    </source>
</evidence>
<dbReference type="Gene3D" id="1.20.58.760">
    <property type="entry name" value="Peptidase M41"/>
    <property type="match status" value="1"/>
</dbReference>
<evidence type="ECO:0000256" key="2">
    <source>
        <dbReference type="ARBA" id="ARBA00010044"/>
    </source>
</evidence>
<name>A0A1H2I2K2_9GAMM</name>
<dbReference type="FunFam" id="1.20.58.760:FF:000001">
    <property type="entry name" value="ATP-dependent zinc metalloprotease FtsH"/>
    <property type="match status" value="1"/>
</dbReference>
<feature type="binding site" evidence="15">
    <location>
        <position position="423"/>
    </location>
    <ligand>
        <name>Zn(2+)</name>
        <dbReference type="ChEBI" id="CHEBI:29105"/>
        <note>catalytic</note>
    </ligand>
</feature>
<dbReference type="GO" id="GO:0004222">
    <property type="term" value="F:metalloendopeptidase activity"/>
    <property type="evidence" value="ECO:0007669"/>
    <property type="project" value="InterPro"/>
</dbReference>
<dbReference type="InterPro" id="IPR000642">
    <property type="entry name" value="Peptidase_M41"/>
</dbReference>
<dbReference type="CDD" id="cd19501">
    <property type="entry name" value="RecA-like_FtsH"/>
    <property type="match status" value="1"/>
</dbReference>
<gene>
    <name evidence="15" type="primary">ftsH</name>
    <name evidence="19" type="ORF">SAMN05216210_3494</name>
</gene>
<feature type="binding site" evidence="15">
    <location>
        <position position="419"/>
    </location>
    <ligand>
        <name>Zn(2+)</name>
        <dbReference type="ChEBI" id="CHEBI:29105"/>
        <note>catalytic</note>
    </ligand>
</feature>
<comment type="similarity">
    <text evidence="14 15">In the central section; belongs to the AAA ATPase family.</text>
</comment>
<dbReference type="Gene3D" id="3.30.720.210">
    <property type="match status" value="1"/>
</dbReference>
<evidence type="ECO:0000256" key="16">
    <source>
        <dbReference type="RuleBase" id="RU003651"/>
    </source>
</evidence>
<feature type="active site" evidence="15">
    <location>
        <position position="420"/>
    </location>
</feature>
<dbReference type="Gene3D" id="3.40.50.300">
    <property type="entry name" value="P-loop containing nucleotide triphosphate hydrolases"/>
    <property type="match status" value="1"/>
</dbReference>
<keyword evidence="6 15" id="KW-0479">Metal-binding</keyword>
<dbReference type="InterPro" id="IPR041569">
    <property type="entry name" value="AAA_lid_3"/>
</dbReference>
<organism evidence="19 20">
    <name type="scientific">Halopseudomonas salegens</name>
    <dbReference type="NCBI Taxonomy" id="1434072"/>
    <lineage>
        <taxon>Bacteria</taxon>
        <taxon>Pseudomonadati</taxon>
        <taxon>Pseudomonadota</taxon>
        <taxon>Gammaproteobacteria</taxon>
        <taxon>Pseudomonadales</taxon>
        <taxon>Pseudomonadaceae</taxon>
        <taxon>Halopseudomonas</taxon>
    </lineage>
</organism>
<dbReference type="SUPFAM" id="SSF52540">
    <property type="entry name" value="P-loop containing nucleoside triphosphate hydrolases"/>
    <property type="match status" value="1"/>
</dbReference>
<keyword evidence="12 15" id="KW-0482">Metalloprotease</keyword>
<keyword evidence="9 15" id="KW-0862">Zinc</keyword>
<dbReference type="PANTHER" id="PTHR23076:SF97">
    <property type="entry name" value="ATP-DEPENDENT ZINC METALLOPROTEASE YME1L1"/>
    <property type="match status" value="1"/>
</dbReference>
<dbReference type="Pfam" id="PF17862">
    <property type="entry name" value="AAA_lid_3"/>
    <property type="match status" value="1"/>
</dbReference>
<evidence type="ECO:0000256" key="13">
    <source>
        <dbReference type="ARBA" id="ARBA00023136"/>
    </source>
</evidence>
<evidence type="ECO:0000256" key="1">
    <source>
        <dbReference type="ARBA" id="ARBA00004370"/>
    </source>
</evidence>
<evidence type="ECO:0000256" key="14">
    <source>
        <dbReference type="ARBA" id="ARBA00061570"/>
    </source>
</evidence>
<dbReference type="Pfam" id="PF01434">
    <property type="entry name" value="Peptidase_M41"/>
    <property type="match status" value="1"/>
</dbReference>
<dbReference type="PROSITE" id="PS00674">
    <property type="entry name" value="AAA"/>
    <property type="match status" value="1"/>
</dbReference>
<dbReference type="FunFam" id="1.10.8.60:FF:000001">
    <property type="entry name" value="ATP-dependent zinc metalloprotease FtsH"/>
    <property type="match status" value="1"/>
</dbReference>
<keyword evidence="11 15" id="KW-1133">Transmembrane helix</keyword>
<dbReference type="InterPro" id="IPR037219">
    <property type="entry name" value="Peptidase_M41-like"/>
</dbReference>
<proteinExistence type="inferred from homology"/>
<dbReference type="HAMAP" id="MF_01458">
    <property type="entry name" value="FtsH"/>
    <property type="match status" value="1"/>
</dbReference>
<reference evidence="20" key="1">
    <citation type="submission" date="2016-10" db="EMBL/GenBank/DDBJ databases">
        <authorList>
            <person name="Varghese N."/>
            <person name="Submissions S."/>
        </authorList>
    </citation>
    <scope>NUCLEOTIDE SEQUENCE [LARGE SCALE GENOMIC DNA]</scope>
    <source>
        <strain evidence="20">CECT 8338</strain>
    </source>
</reference>
<dbReference type="EC" id="3.4.24.-" evidence="15"/>
<keyword evidence="8 15" id="KW-0378">Hydrolase</keyword>
<dbReference type="GO" id="GO:0005524">
    <property type="term" value="F:ATP binding"/>
    <property type="evidence" value="ECO:0007669"/>
    <property type="project" value="UniProtKB-UniRule"/>
</dbReference>
<keyword evidence="13 15" id="KW-0472">Membrane</keyword>
<comment type="similarity">
    <text evidence="2 15">In the C-terminal section; belongs to the peptidase M41 family.</text>
</comment>
<dbReference type="GO" id="GO:0004176">
    <property type="term" value="F:ATP-dependent peptidase activity"/>
    <property type="evidence" value="ECO:0007669"/>
    <property type="project" value="InterPro"/>
</dbReference>
<comment type="cofactor">
    <cofactor evidence="15">
        <name>Zn(2+)</name>
        <dbReference type="ChEBI" id="CHEBI:29105"/>
    </cofactor>
    <text evidence="15">Binds 1 zinc ion per subunit.</text>
</comment>
<keyword evidence="3 15" id="KW-1003">Cell membrane</keyword>
<evidence type="ECO:0000256" key="8">
    <source>
        <dbReference type="ARBA" id="ARBA00022801"/>
    </source>
</evidence>
<evidence type="ECO:0000256" key="6">
    <source>
        <dbReference type="ARBA" id="ARBA00022723"/>
    </source>
</evidence>
<evidence type="ECO:0000313" key="20">
    <source>
        <dbReference type="Proteomes" id="UP000243924"/>
    </source>
</evidence>
<keyword evidence="7 15" id="KW-0547">Nucleotide-binding</keyword>
<comment type="similarity">
    <text evidence="16">Belongs to the AAA ATPase family.</text>
</comment>
<dbReference type="Gene3D" id="1.10.8.60">
    <property type="match status" value="1"/>
</dbReference>
<evidence type="ECO:0000256" key="5">
    <source>
        <dbReference type="ARBA" id="ARBA00022692"/>
    </source>
</evidence>
<comment type="subunit">
    <text evidence="15">Homohexamer.</text>
</comment>
<dbReference type="InterPro" id="IPR011546">
    <property type="entry name" value="Pept_M41_FtsH_extracell"/>
</dbReference>
<feature type="binding site" evidence="15">
    <location>
        <begin position="197"/>
        <end position="204"/>
    </location>
    <ligand>
        <name>ATP</name>
        <dbReference type="ChEBI" id="CHEBI:30616"/>
    </ligand>
</feature>
<dbReference type="GO" id="GO:0006508">
    <property type="term" value="P:proteolysis"/>
    <property type="evidence" value="ECO:0007669"/>
    <property type="project" value="UniProtKB-KW"/>
</dbReference>
<keyword evidence="4 15" id="KW-0645">Protease</keyword>
<evidence type="ECO:0000256" key="12">
    <source>
        <dbReference type="ARBA" id="ARBA00023049"/>
    </source>
</evidence>
<keyword evidence="10 15" id="KW-0067">ATP-binding</keyword>